<evidence type="ECO:0000256" key="1">
    <source>
        <dbReference type="SAM" id="MobiDB-lite"/>
    </source>
</evidence>
<dbReference type="AlphaFoldDB" id="A0A9E7KRB6"/>
<dbReference type="OrthoDB" id="550424at2759"/>
<protein>
    <submittedName>
        <fullName evidence="2">DnaJ</fullName>
    </submittedName>
</protein>
<sequence length="45" mass="5097">MPPMMTSGSRTGGWQCGGTPTRTLVIRRRRRPNSSRCPRPTRQVL</sequence>
<feature type="compositionally biased region" description="Low complexity" evidence="1">
    <location>
        <begin position="34"/>
        <end position="45"/>
    </location>
</feature>
<accession>A0A9E7KRB6</accession>
<organism evidence="2 3">
    <name type="scientific">Musa troglodytarum</name>
    <name type="common">fe'i banana</name>
    <dbReference type="NCBI Taxonomy" id="320322"/>
    <lineage>
        <taxon>Eukaryota</taxon>
        <taxon>Viridiplantae</taxon>
        <taxon>Streptophyta</taxon>
        <taxon>Embryophyta</taxon>
        <taxon>Tracheophyta</taxon>
        <taxon>Spermatophyta</taxon>
        <taxon>Magnoliopsida</taxon>
        <taxon>Liliopsida</taxon>
        <taxon>Zingiberales</taxon>
        <taxon>Musaceae</taxon>
        <taxon>Musa</taxon>
    </lineage>
</organism>
<evidence type="ECO:0000313" key="3">
    <source>
        <dbReference type="Proteomes" id="UP001055439"/>
    </source>
</evidence>
<reference evidence="2" key="1">
    <citation type="submission" date="2022-05" db="EMBL/GenBank/DDBJ databases">
        <title>The Musa troglodytarum L. genome provides insights into the mechanism of non-climacteric behaviour and enrichment of carotenoids.</title>
        <authorList>
            <person name="Wang J."/>
        </authorList>
    </citation>
    <scope>NUCLEOTIDE SEQUENCE</scope>
    <source>
        <tissue evidence="2">Leaf</tissue>
    </source>
</reference>
<gene>
    <name evidence="2" type="ORF">MUK42_12783</name>
</gene>
<feature type="region of interest" description="Disordered" evidence="1">
    <location>
        <begin position="1"/>
        <end position="45"/>
    </location>
</feature>
<dbReference type="Proteomes" id="UP001055439">
    <property type="component" value="Chromosome 8"/>
</dbReference>
<dbReference type="EMBL" id="CP097510">
    <property type="protein sequence ID" value="URE26631.1"/>
    <property type="molecule type" value="Genomic_DNA"/>
</dbReference>
<keyword evidence="3" id="KW-1185">Reference proteome</keyword>
<evidence type="ECO:0000313" key="2">
    <source>
        <dbReference type="EMBL" id="URE26631.1"/>
    </source>
</evidence>
<proteinExistence type="predicted"/>
<name>A0A9E7KRB6_9LILI</name>